<evidence type="ECO:0000256" key="1">
    <source>
        <dbReference type="SAM" id="MobiDB-lite"/>
    </source>
</evidence>
<dbReference type="EMBL" id="CAADFK010000004">
    <property type="protein sequence ID" value="VFK08724.1"/>
    <property type="molecule type" value="Genomic_DNA"/>
</dbReference>
<organism evidence="2">
    <name type="scientific">Candidatus Kentrum sp. LPFa</name>
    <dbReference type="NCBI Taxonomy" id="2126335"/>
    <lineage>
        <taxon>Bacteria</taxon>
        <taxon>Pseudomonadati</taxon>
        <taxon>Pseudomonadota</taxon>
        <taxon>Gammaproteobacteria</taxon>
        <taxon>Candidatus Kentrum</taxon>
    </lineage>
</organism>
<evidence type="ECO:0000313" key="2">
    <source>
        <dbReference type="EMBL" id="VFK08724.1"/>
    </source>
</evidence>
<proteinExistence type="predicted"/>
<dbReference type="AlphaFoldDB" id="A0A450VVC1"/>
<sequence>MNITTRDRSALKSYFVSNSIPTEENFQDLIDGMLNLKDDGLVKNPGDPLGIEAAGNVASQKKFLNLYNSFSDPNPDWILSLNPRTDPGDGNSEKKSGFSINDGTSNASRLFIEKATGKVGIGTVTPRKQLHVRADAADAAAIIENAATNGAGLIVSADSDPLRLGGKGDETGQHLIVKGNGRVGIGTTTPQDKLEVKGNARVEILRASQGFILPPKTDGFRAGAGDIGALRYNKASGAIEVWEGNQWIRVSGPLYDFSSHTFTPCGSTGRVGPTLAQCRAAYAAMGWAQRNEFFTVQGGIQQWKAPETGNYRMEAWGAAGGAIHPGCGGPWRENDGDLFPR</sequence>
<reference evidence="2" key="1">
    <citation type="submission" date="2019-02" db="EMBL/GenBank/DDBJ databases">
        <authorList>
            <person name="Gruber-Vodicka R. H."/>
            <person name="Seah K. B. B."/>
        </authorList>
    </citation>
    <scope>NUCLEOTIDE SEQUENCE</scope>
    <source>
        <strain evidence="2">BECK_S313</strain>
    </source>
</reference>
<feature type="region of interest" description="Disordered" evidence="1">
    <location>
        <begin position="81"/>
        <end position="101"/>
    </location>
</feature>
<accession>A0A450VVC1</accession>
<protein>
    <submittedName>
        <fullName evidence="2">Uncharacterized protein</fullName>
    </submittedName>
</protein>
<gene>
    <name evidence="2" type="ORF">BECKLPF1236B_GA0070989_100411</name>
</gene>
<name>A0A450VVC1_9GAMM</name>